<keyword evidence="3" id="KW-0560">Oxidoreductase</keyword>
<dbReference type="EMBL" id="VCLA01000156">
    <property type="protein sequence ID" value="MQT02677.1"/>
    <property type="molecule type" value="Genomic_DNA"/>
</dbReference>
<organism evidence="3 4">
    <name type="scientific">Streptomyces jumonjinensis</name>
    <dbReference type="NCBI Taxonomy" id="1945"/>
    <lineage>
        <taxon>Bacteria</taxon>
        <taxon>Bacillati</taxon>
        <taxon>Actinomycetota</taxon>
        <taxon>Actinomycetes</taxon>
        <taxon>Kitasatosporales</taxon>
        <taxon>Streptomycetaceae</taxon>
        <taxon>Streptomyces</taxon>
    </lineage>
</organism>
<keyword evidence="4" id="KW-1185">Reference proteome</keyword>
<protein>
    <submittedName>
        <fullName evidence="3">Monooxygenase</fullName>
    </submittedName>
</protein>
<sequence>MSGVRVAVVGGSIAGCAAALAVHRAGYGDIVVHERAAGDLAERGVGVAVHSERYAELESAGYLDAAMPCVRISERRWYVRDGADPLGRVIRGETFPFRAYNWGSLWRELRGRVPDSVEFRSGTTVESVVESATGAEVRTAGPAGAGVPSGSDRYDLVIGADGYRSVVRNTVCPDVRPAYAGYLAWRGAYPESRLADPGRWEKTVTAYVAFDGGHAVIYRIPDAQGGHRVNWVLYTAPPPGLDISLDMPTSLPPGTLSDALHRHLTELAGDRLPPFWAALVGLTGPDELFVQPMYDFTASPGVTSRLALVGDAATVARPHTGAGAVKALQDATLLESALTAAPDLREGLRAYESSRAAMGRTMVELGRRLGHALVEATPDWQSLDGPALDAWWQRADAAGAFGGKRLRK</sequence>
<dbReference type="PRINTS" id="PR00420">
    <property type="entry name" value="RNGMNOXGNASE"/>
</dbReference>
<dbReference type="InterPro" id="IPR054707">
    <property type="entry name" value="DhpH_subs-bd"/>
</dbReference>
<evidence type="ECO:0000259" key="2">
    <source>
        <dbReference type="Pfam" id="PF22607"/>
    </source>
</evidence>
<dbReference type="InterPro" id="IPR053212">
    <property type="entry name" value="DHP_3-monooxygenase"/>
</dbReference>
<dbReference type="Pfam" id="PF01494">
    <property type="entry name" value="FAD_binding_3"/>
    <property type="match status" value="1"/>
</dbReference>
<name>A0A646KKY1_STRJU</name>
<gene>
    <name evidence="3" type="ORF">FF041_21475</name>
</gene>
<comment type="caution">
    <text evidence="3">The sequence shown here is derived from an EMBL/GenBank/DDBJ whole genome shotgun (WGS) entry which is preliminary data.</text>
</comment>
<dbReference type="AlphaFoldDB" id="A0A646KKY1"/>
<dbReference type="GO" id="GO:0071949">
    <property type="term" value="F:FAD binding"/>
    <property type="evidence" value="ECO:0007669"/>
    <property type="project" value="InterPro"/>
</dbReference>
<dbReference type="SUPFAM" id="SSF54373">
    <property type="entry name" value="FAD-linked reductases, C-terminal domain"/>
    <property type="match status" value="1"/>
</dbReference>
<evidence type="ECO:0000259" key="1">
    <source>
        <dbReference type="Pfam" id="PF01494"/>
    </source>
</evidence>
<dbReference type="Pfam" id="PF22607">
    <property type="entry name" value="FAD_binding-like"/>
    <property type="match status" value="1"/>
</dbReference>
<feature type="domain" description="2,6-dihydroxypyridine 3-monooxygenase substrate binding" evidence="2">
    <location>
        <begin position="179"/>
        <end position="283"/>
    </location>
</feature>
<evidence type="ECO:0000313" key="3">
    <source>
        <dbReference type="EMBL" id="MQT02677.1"/>
    </source>
</evidence>
<dbReference type="Proteomes" id="UP000419138">
    <property type="component" value="Unassembled WGS sequence"/>
</dbReference>
<evidence type="ECO:0000313" key="4">
    <source>
        <dbReference type="Proteomes" id="UP000419138"/>
    </source>
</evidence>
<dbReference type="Gene3D" id="3.30.9.30">
    <property type="match status" value="1"/>
</dbReference>
<reference evidence="3 4" key="1">
    <citation type="submission" date="2019-05" db="EMBL/GenBank/DDBJ databases">
        <title>Comparative genomics and metabolomics analyses of clavulanic acid producing Streptomyces species provides insight into specialized metabolism and evolution of beta-lactam biosynthetic gene clusters.</title>
        <authorList>
            <person name="Moore M.A."/>
            <person name="Cruz-Morales P."/>
            <person name="Barona Gomez F."/>
            <person name="Kapil T."/>
        </authorList>
    </citation>
    <scope>NUCLEOTIDE SEQUENCE [LARGE SCALE GENOMIC DNA]</scope>
    <source>
        <strain evidence="3 4">NRRL 5741</strain>
    </source>
</reference>
<dbReference type="Gene3D" id="3.50.50.60">
    <property type="entry name" value="FAD/NAD(P)-binding domain"/>
    <property type="match status" value="1"/>
</dbReference>
<accession>A0A646KKY1</accession>
<dbReference type="PANTHER" id="PTHR47469:SF2">
    <property type="entry name" value="OS06G0597600 PROTEIN"/>
    <property type="match status" value="1"/>
</dbReference>
<dbReference type="InterPro" id="IPR002938">
    <property type="entry name" value="FAD-bd"/>
</dbReference>
<proteinExistence type="predicted"/>
<dbReference type="PANTHER" id="PTHR47469">
    <property type="entry name" value="MONOOXYGENASE-LIKE"/>
    <property type="match status" value="1"/>
</dbReference>
<dbReference type="OrthoDB" id="9782160at2"/>
<dbReference type="GO" id="GO:0004497">
    <property type="term" value="F:monooxygenase activity"/>
    <property type="evidence" value="ECO:0007669"/>
    <property type="project" value="UniProtKB-KW"/>
</dbReference>
<feature type="domain" description="FAD-binding" evidence="1">
    <location>
        <begin position="293"/>
        <end position="364"/>
    </location>
</feature>
<dbReference type="InterPro" id="IPR036188">
    <property type="entry name" value="FAD/NAD-bd_sf"/>
</dbReference>
<keyword evidence="3" id="KW-0503">Monooxygenase</keyword>
<dbReference type="RefSeq" id="WP_153524243.1">
    <property type="nucleotide sequence ID" value="NZ_JBEPDZ010000009.1"/>
</dbReference>
<dbReference type="SUPFAM" id="SSF51905">
    <property type="entry name" value="FAD/NAD(P)-binding domain"/>
    <property type="match status" value="1"/>
</dbReference>
<dbReference type="PROSITE" id="PS51257">
    <property type="entry name" value="PROKAR_LIPOPROTEIN"/>
    <property type="match status" value="1"/>
</dbReference>